<evidence type="ECO:0000256" key="2">
    <source>
        <dbReference type="ARBA" id="ARBA00023002"/>
    </source>
</evidence>
<dbReference type="AlphaFoldDB" id="A0A1W1W2M2"/>
<dbReference type="SUPFAM" id="SSF54665">
    <property type="entry name" value="CO dehydrogenase molybdoprotein N-domain-like"/>
    <property type="match status" value="1"/>
</dbReference>
<dbReference type="InterPro" id="IPR046867">
    <property type="entry name" value="AldOxase/xan_DH_MoCoBD2"/>
</dbReference>
<accession>A0A1W1W2M2</accession>
<dbReference type="Pfam" id="PF02738">
    <property type="entry name" value="MoCoBD_1"/>
    <property type="match status" value="1"/>
</dbReference>
<evidence type="ECO:0000313" key="4">
    <source>
        <dbReference type="EMBL" id="SMB99753.1"/>
    </source>
</evidence>
<keyword evidence="2" id="KW-0560">Oxidoreductase</keyword>
<dbReference type="PANTHER" id="PTHR11908">
    <property type="entry name" value="XANTHINE DEHYDROGENASE"/>
    <property type="match status" value="1"/>
</dbReference>
<sequence>MTCQSLIGAGIPRIDGVEKVTGEALYVHDLKIQGMLYAKLKTSPYAHARIKRIDTSRARALPGVKAVLTGQDVPYKLGLYMIDRPVLAVGKVRYFGEPVAAVAAVDLDTAQEAVDLIEVEYEPLPAVLDVEEAIKEDAPLVHEDLGTYSWIKGVYFPKPGTNIANHFKVRKGDVEAGFAKSDLIVENKFYQPQVFHVPLETHVTIAKWSAGDRIKVWTSAQSPFAVRDLMSVALGIPRSQIEVIVPYVGGGFGGKAGIHLEALVACLSKAAGGRPVKLTATREEECSTLPCRQGLVARIKTGVTKDGRIIAEEIEYLWDAGAYADYGVNIGRAAGYSGVGPYEVENVKIDSYTIYTNHVFGTAYRGFGHAEFLWAIERQRDLIAKELGMDPVEFRMKNLLKPGSVTITGEKIYENTGRVDKCLAIVAEKIGWPLVKSEEEKLKEKETGKYRGIGVAVLHKAPAMPPWTASSAIVKMNEDGSVHVLVGGIDYGQGTYTTLAQIVAERLHLPLEKVRMVWETNTETAPYDWQTVASRLTFMAGNALIRACDDLLAQMRSLAASILRCSEDELEFGQEEIFLRHHPDKRLSYRQLAIGYTYENGNAVGGPLIGRGKYIAQGLTFLDPETGQGLPALDWTYGAHAVEIEVDTNTGDIEVLKVVSAFDVGKVLNETLVRGQVIGGIVQGLGTAFSEHLIYDEQGRLLTRNLVDYKIPTVKDLPRKMEVYFVETPQLDGPYGARGVAEHPMISVAPAVANALANAIGLEMLEGPLTAEKVYLAWQEKCKQ</sequence>
<dbReference type="Pfam" id="PF01315">
    <property type="entry name" value="Ald_Xan_dh_C"/>
    <property type="match status" value="1"/>
</dbReference>
<protein>
    <submittedName>
        <fullName evidence="4">Xanthine dehydrogenase, molybdenum binding subunit apoprotein</fullName>
    </submittedName>
</protein>
<dbReference type="GO" id="GO:0005506">
    <property type="term" value="F:iron ion binding"/>
    <property type="evidence" value="ECO:0007669"/>
    <property type="project" value="InterPro"/>
</dbReference>
<evidence type="ECO:0000259" key="3">
    <source>
        <dbReference type="SMART" id="SM01008"/>
    </source>
</evidence>
<keyword evidence="1" id="KW-0500">Molybdenum</keyword>
<evidence type="ECO:0000256" key="1">
    <source>
        <dbReference type="ARBA" id="ARBA00022505"/>
    </source>
</evidence>
<dbReference type="InterPro" id="IPR036856">
    <property type="entry name" value="Ald_Oxase/Xan_DH_a/b_sf"/>
</dbReference>
<dbReference type="PANTHER" id="PTHR11908:SF132">
    <property type="entry name" value="ALDEHYDE OXIDASE 1-RELATED"/>
    <property type="match status" value="1"/>
</dbReference>
<dbReference type="EMBL" id="LT838272">
    <property type="protein sequence ID" value="SMB99753.1"/>
    <property type="molecule type" value="Genomic_DNA"/>
</dbReference>
<dbReference type="RefSeq" id="WP_084666727.1">
    <property type="nucleotide sequence ID" value="NZ_LT838272.1"/>
</dbReference>
<dbReference type="InterPro" id="IPR016208">
    <property type="entry name" value="Ald_Oxase/xanthine_DH-like"/>
</dbReference>
<evidence type="ECO:0000313" key="5">
    <source>
        <dbReference type="Proteomes" id="UP000192569"/>
    </source>
</evidence>
<dbReference type="OrthoDB" id="9759099at2"/>
<dbReference type="Gene3D" id="3.30.365.10">
    <property type="entry name" value="Aldehyde oxidase/xanthine dehydrogenase, molybdopterin binding domain"/>
    <property type="match status" value="4"/>
</dbReference>
<dbReference type="STRING" id="698762.SAMN00808754_3069"/>
<name>A0A1W1W2M2_9FIRM</name>
<dbReference type="GO" id="GO:0016491">
    <property type="term" value="F:oxidoreductase activity"/>
    <property type="evidence" value="ECO:0007669"/>
    <property type="project" value="UniProtKB-KW"/>
</dbReference>
<dbReference type="InterPro" id="IPR037165">
    <property type="entry name" value="AldOxase/xan_DH_Mopterin-bd_sf"/>
</dbReference>
<keyword evidence="5" id="KW-1185">Reference proteome</keyword>
<feature type="domain" description="Aldehyde oxidase/xanthine dehydrogenase a/b hammerhead" evidence="3">
    <location>
        <begin position="21"/>
        <end position="125"/>
    </location>
</feature>
<dbReference type="Pfam" id="PF20256">
    <property type="entry name" value="MoCoBD_2"/>
    <property type="match status" value="1"/>
</dbReference>
<dbReference type="Proteomes" id="UP000192569">
    <property type="component" value="Chromosome I"/>
</dbReference>
<gene>
    <name evidence="4" type="ORF">SAMN00808754_3069</name>
</gene>
<reference evidence="4 5" key="1">
    <citation type="submission" date="2017-04" db="EMBL/GenBank/DDBJ databases">
        <authorList>
            <person name="Afonso C.L."/>
            <person name="Miller P.J."/>
            <person name="Scott M.A."/>
            <person name="Spackman E."/>
            <person name="Goraichik I."/>
            <person name="Dimitrov K.M."/>
            <person name="Suarez D.L."/>
            <person name="Swayne D.E."/>
        </authorList>
    </citation>
    <scope>NUCLEOTIDE SEQUENCE [LARGE SCALE GENOMIC DNA]</scope>
    <source>
        <strain evidence="4 5">ToBE</strain>
    </source>
</reference>
<dbReference type="SUPFAM" id="SSF56003">
    <property type="entry name" value="Molybdenum cofactor-binding domain"/>
    <property type="match status" value="1"/>
</dbReference>
<dbReference type="Gene3D" id="3.90.1170.50">
    <property type="entry name" value="Aldehyde oxidase/xanthine dehydrogenase, a/b hammerhead"/>
    <property type="match status" value="1"/>
</dbReference>
<dbReference type="InterPro" id="IPR000674">
    <property type="entry name" value="Ald_Oxase/Xan_DH_a/b"/>
</dbReference>
<dbReference type="InterPro" id="IPR008274">
    <property type="entry name" value="AldOxase/xan_DH_MoCoBD1"/>
</dbReference>
<organism evidence="4 5">
    <name type="scientific">Thermanaeromonas toyohensis ToBE</name>
    <dbReference type="NCBI Taxonomy" id="698762"/>
    <lineage>
        <taxon>Bacteria</taxon>
        <taxon>Bacillati</taxon>
        <taxon>Bacillota</taxon>
        <taxon>Clostridia</taxon>
        <taxon>Neomoorellales</taxon>
        <taxon>Neomoorellaceae</taxon>
        <taxon>Thermanaeromonas</taxon>
    </lineage>
</organism>
<dbReference type="SMART" id="SM01008">
    <property type="entry name" value="Ald_Xan_dh_C"/>
    <property type="match status" value="1"/>
</dbReference>
<proteinExistence type="predicted"/>